<dbReference type="AlphaFoldDB" id="A0AAV8X3X0"/>
<dbReference type="Proteomes" id="UP001162156">
    <property type="component" value="Unassembled WGS sequence"/>
</dbReference>
<organism evidence="2 3">
    <name type="scientific">Rhamnusium bicolor</name>
    <dbReference type="NCBI Taxonomy" id="1586634"/>
    <lineage>
        <taxon>Eukaryota</taxon>
        <taxon>Metazoa</taxon>
        <taxon>Ecdysozoa</taxon>
        <taxon>Arthropoda</taxon>
        <taxon>Hexapoda</taxon>
        <taxon>Insecta</taxon>
        <taxon>Pterygota</taxon>
        <taxon>Neoptera</taxon>
        <taxon>Endopterygota</taxon>
        <taxon>Coleoptera</taxon>
        <taxon>Polyphaga</taxon>
        <taxon>Cucujiformia</taxon>
        <taxon>Chrysomeloidea</taxon>
        <taxon>Cerambycidae</taxon>
        <taxon>Lepturinae</taxon>
        <taxon>Rhagiini</taxon>
        <taxon>Rhamnusium</taxon>
    </lineage>
</organism>
<evidence type="ECO:0000313" key="3">
    <source>
        <dbReference type="Proteomes" id="UP001162156"/>
    </source>
</evidence>
<sequence length="74" mass="8921">MKPRDHPDHGRLHKLRPVVDKLNDRFQSIPLQQYLCVDRQLCATKGRYYVKQYLLAKPHKWEYKLYMLCGTDGF</sequence>
<feature type="domain" description="PiggyBac transposable element-derived protein" evidence="1">
    <location>
        <begin position="7"/>
        <end position="70"/>
    </location>
</feature>
<name>A0AAV8X3X0_9CUCU</name>
<proteinExistence type="predicted"/>
<evidence type="ECO:0000259" key="1">
    <source>
        <dbReference type="Pfam" id="PF13843"/>
    </source>
</evidence>
<accession>A0AAV8X3X0</accession>
<dbReference type="EMBL" id="JANEYF010003927">
    <property type="protein sequence ID" value="KAJ8933065.1"/>
    <property type="molecule type" value="Genomic_DNA"/>
</dbReference>
<dbReference type="InterPro" id="IPR029526">
    <property type="entry name" value="PGBD"/>
</dbReference>
<reference evidence="2" key="1">
    <citation type="journal article" date="2023" name="Insect Mol. Biol.">
        <title>Genome sequencing provides insights into the evolution of gene families encoding plant cell wall-degrading enzymes in longhorned beetles.</title>
        <authorList>
            <person name="Shin N.R."/>
            <person name="Okamura Y."/>
            <person name="Kirsch R."/>
            <person name="Pauchet Y."/>
        </authorList>
    </citation>
    <scope>NUCLEOTIDE SEQUENCE</scope>
    <source>
        <strain evidence="2">RBIC_L_NR</strain>
    </source>
</reference>
<dbReference type="PANTHER" id="PTHR47272:SF1">
    <property type="entry name" value="PIGGYBAC TRANSPOSABLE ELEMENT-DERIVED PROTEIN 3-LIKE"/>
    <property type="match status" value="1"/>
</dbReference>
<gene>
    <name evidence="2" type="ORF">NQ314_014240</name>
</gene>
<keyword evidence="3" id="KW-1185">Reference proteome</keyword>
<evidence type="ECO:0000313" key="2">
    <source>
        <dbReference type="EMBL" id="KAJ8933065.1"/>
    </source>
</evidence>
<dbReference type="Pfam" id="PF13843">
    <property type="entry name" value="DDE_Tnp_1_7"/>
    <property type="match status" value="1"/>
</dbReference>
<comment type="caution">
    <text evidence="2">The sequence shown here is derived from an EMBL/GenBank/DDBJ whole genome shotgun (WGS) entry which is preliminary data.</text>
</comment>
<protein>
    <recommendedName>
        <fullName evidence="1">PiggyBac transposable element-derived protein domain-containing protein</fullName>
    </recommendedName>
</protein>
<dbReference type="PANTHER" id="PTHR47272">
    <property type="entry name" value="DDE_TNP_1_7 DOMAIN-CONTAINING PROTEIN"/>
    <property type="match status" value="1"/>
</dbReference>